<comment type="caution">
    <text evidence="2">The sequence shown here is derived from an EMBL/GenBank/DDBJ whole genome shotgun (WGS) entry which is preliminary data.</text>
</comment>
<dbReference type="Proteomes" id="UP000195569">
    <property type="component" value="Unassembled WGS sequence"/>
</dbReference>
<evidence type="ECO:0000313" key="3">
    <source>
        <dbReference type="Proteomes" id="UP000195569"/>
    </source>
</evidence>
<protein>
    <submittedName>
        <fullName evidence="2">Light-harvesting protein B-800/850 beta chain (Modular protein)</fullName>
    </submittedName>
</protein>
<keyword evidence="3" id="KW-1185">Reference proteome</keyword>
<evidence type="ECO:0000313" key="2">
    <source>
        <dbReference type="EMBL" id="SIT50703.1"/>
    </source>
</evidence>
<accession>A0A1N7STB0</accession>
<proteinExistence type="predicted"/>
<feature type="transmembrane region" description="Helical" evidence="1">
    <location>
        <begin position="65"/>
        <end position="85"/>
    </location>
</feature>
<keyword evidence="1" id="KW-0472">Membrane</keyword>
<reference evidence="2" key="1">
    <citation type="submission" date="2016-12" db="EMBL/GenBank/DDBJ databases">
        <authorList>
            <person name="Moulin L."/>
        </authorList>
    </citation>
    <scope>NUCLEOTIDE SEQUENCE [LARGE SCALE GENOMIC DNA]</scope>
    <source>
        <strain evidence="2">STM 7183</strain>
    </source>
</reference>
<keyword evidence="1" id="KW-1133">Transmembrane helix</keyword>
<keyword evidence="1" id="KW-0812">Transmembrane</keyword>
<dbReference type="AlphaFoldDB" id="A0A1N7STB0"/>
<dbReference type="InterPro" id="IPR018688">
    <property type="entry name" value="PpoB2-like"/>
</dbReference>
<organism evidence="2 3">
    <name type="scientific">Paraburkholderia piptadeniae</name>
    <dbReference type="NCBI Taxonomy" id="1701573"/>
    <lineage>
        <taxon>Bacteria</taxon>
        <taxon>Pseudomonadati</taxon>
        <taxon>Pseudomonadota</taxon>
        <taxon>Betaproteobacteria</taxon>
        <taxon>Burkholderiales</taxon>
        <taxon>Burkholderiaceae</taxon>
        <taxon>Paraburkholderia</taxon>
    </lineage>
</organism>
<dbReference type="EMBL" id="CYGY02000093">
    <property type="protein sequence ID" value="SIT50703.1"/>
    <property type="molecule type" value="Genomic_DNA"/>
</dbReference>
<gene>
    <name evidence="2" type="ORF">BN2476_930001</name>
</gene>
<feature type="transmembrane region" description="Helical" evidence="1">
    <location>
        <begin position="32"/>
        <end position="53"/>
    </location>
</feature>
<dbReference type="Pfam" id="PF09948">
    <property type="entry name" value="PpoB2"/>
    <property type="match status" value="1"/>
</dbReference>
<evidence type="ECO:0000256" key="1">
    <source>
        <dbReference type="SAM" id="Phobius"/>
    </source>
</evidence>
<name>A0A1N7STB0_9BURK</name>
<sequence length="88" mass="9143">MRHWRPGARGALRLGLLHAADCIGCCAGLMVALVALGAMNMAWMLTAAVIIFIEKSLPGGHRVARPLGVALIAGGLAMLATPWLGSVR</sequence>